<dbReference type="OrthoDB" id="6764841at2759"/>
<name>D0MZC8_PHYIT</name>
<dbReference type="Proteomes" id="UP000006643">
    <property type="component" value="Unassembled WGS sequence"/>
</dbReference>
<dbReference type="KEGG" id="pif:PITG_03096"/>
<dbReference type="HOGENOM" id="CLU_1681366_0_0_1"/>
<gene>
    <name evidence="1" type="ORF">PITG_03096</name>
</gene>
<keyword evidence="2" id="KW-1185">Reference proteome</keyword>
<evidence type="ECO:0000313" key="2">
    <source>
        <dbReference type="Proteomes" id="UP000006643"/>
    </source>
</evidence>
<reference evidence="2" key="1">
    <citation type="journal article" date="2009" name="Nature">
        <title>Genome sequence and analysis of the Irish potato famine pathogen Phytophthora infestans.</title>
        <authorList>
            <consortium name="The Broad Institute Genome Sequencing Platform"/>
            <person name="Haas B.J."/>
            <person name="Kamoun S."/>
            <person name="Zody M.C."/>
            <person name="Jiang R.H."/>
            <person name="Handsaker R.E."/>
            <person name="Cano L.M."/>
            <person name="Grabherr M."/>
            <person name="Kodira C.D."/>
            <person name="Raffaele S."/>
            <person name="Torto-Alalibo T."/>
            <person name="Bozkurt T.O."/>
            <person name="Ah-Fong A.M."/>
            <person name="Alvarado L."/>
            <person name="Anderson V.L."/>
            <person name="Armstrong M.R."/>
            <person name="Avrova A."/>
            <person name="Baxter L."/>
            <person name="Beynon J."/>
            <person name="Boevink P.C."/>
            <person name="Bollmann S.R."/>
            <person name="Bos J.I."/>
            <person name="Bulone V."/>
            <person name="Cai G."/>
            <person name="Cakir C."/>
            <person name="Carrington J.C."/>
            <person name="Chawner M."/>
            <person name="Conti L."/>
            <person name="Costanzo S."/>
            <person name="Ewan R."/>
            <person name="Fahlgren N."/>
            <person name="Fischbach M.A."/>
            <person name="Fugelstad J."/>
            <person name="Gilroy E.M."/>
            <person name="Gnerre S."/>
            <person name="Green P.J."/>
            <person name="Grenville-Briggs L.J."/>
            <person name="Griffith J."/>
            <person name="Grunwald N.J."/>
            <person name="Horn K."/>
            <person name="Horner N.R."/>
            <person name="Hu C.H."/>
            <person name="Huitema E."/>
            <person name="Jeong D.H."/>
            <person name="Jones A.M."/>
            <person name="Jones J.D."/>
            <person name="Jones R.W."/>
            <person name="Karlsson E.K."/>
            <person name="Kunjeti S.G."/>
            <person name="Lamour K."/>
            <person name="Liu Z."/>
            <person name="Ma L."/>
            <person name="Maclean D."/>
            <person name="Chibucos M.C."/>
            <person name="McDonald H."/>
            <person name="McWalters J."/>
            <person name="Meijer H.J."/>
            <person name="Morgan W."/>
            <person name="Morris P.F."/>
            <person name="Munro C.A."/>
            <person name="O'Neill K."/>
            <person name="Ospina-Giraldo M."/>
            <person name="Pinzon A."/>
            <person name="Pritchard L."/>
            <person name="Ramsahoye B."/>
            <person name="Ren Q."/>
            <person name="Restrepo S."/>
            <person name="Roy S."/>
            <person name="Sadanandom A."/>
            <person name="Savidor A."/>
            <person name="Schornack S."/>
            <person name="Schwartz D.C."/>
            <person name="Schumann U.D."/>
            <person name="Schwessinger B."/>
            <person name="Seyer L."/>
            <person name="Sharpe T."/>
            <person name="Silvar C."/>
            <person name="Song J."/>
            <person name="Studholme D.J."/>
            <person name="Sykes S."/>
            <person name="Thines M."/>
            <person name="van de Vondervoort P.J."/>
            <person name="Phuntumart V."/>
            <person name="Wawra S."/>
            <person name="Weide R."/>
            <person name="Win J."/>
            <person name="Young C."/>
            <person name="Zhou S."/>
            <person name="Fry W."/>
            <person name="Meyers B.C."/>
            <person name="van West P."/>
            <person name="Ristaino J."/>
            <person name="Govers F."/>
            <person name="Birch P.R."/>
            <person name="Whisson S.C."/>
            <person name="Judelson H.S."/>
            <person name="Nusbaum C."/>
        </authorList>
    </citation>
    <scope>NUCLEOTIDE SEQUENCE [LARGE SCALE GENOMIC DNA]</scope>
    <source>
        <strain evidence="2">T30-4</strain>
    </source>
</reference>
<accession>D0MZC8</accession>
<dbReference type="VEuPathDB" id="FungiDB:PITG_03096"/>
<dbReference type="AlphaFoldDB" id="D0MZC8"/>
<evidence type="ECO:0008006" key="3">
    <source>
        <dbReference type="Google" id="ProtNLM"/>
    </source>
</evidence>
<protein>
    <recommendedName>
        <fullName evidence="3">DDE Tnp4 domain-containing protein</fullName>
    </recommendedName>
</protein>
<sequence>MGVIVGADVTVLDGRAKWMPMWRSGTCNHLCLAALVELVSSSLASLRRLQSPQIRALTNKQENESTFSTETLERAFKAPHTSARGTIETADQVLGISYTRAVSYITSRLIISLAKTVICMPESSKESTVEDGFFALADFPGVIGAVDGTLVRIARPA</sequence>
<dbReference type="RefSeq" id="XP_002906190.1">
    <property type="nucleotide sequence ID" value="XM_002906144.1"/>
</dbReference>
<organism evidence="1 2">
    <name type="scientific">Phytophthora infestans (strain T30-4)</name>
    <name type="common">Potato late blight agent</name>
    <dbReference type="NCBI Taxonomy" id="403677"/>
    <lineage>
        <taxon>Eukaryota</taxon>
        <taxon>Sar</taxon>
        <taxon>Stramenopiles</taxon>
        <taxon>Oomycota</taxon>
        <taxon>Peronosporomycetes</taxon>
        <taxon>Peronosporales</taxon>
        <taxon>Peronosporaceae</taxon>
        <taxon>Phytophthora</taxon>
    </lineage>
</organism>
<proteinExistence type="predicted"/>
<dbReference type="EMBL" id="DS028121">
    <property type="protein sequence ID" value="EEY65591.1"/>
    <property type="molecule type" value="Genomic_DNA"/>
</dbReference>
<dbReference type="InParanoid" id="D0MZC8"/>
<evidence type="ECO:0000313" key="1">
    <source>
        <dbReference type="EMBL" id="EEY65591.1"/>
    </source>
</evidence>
<dbReference type="GeneID" id="9464434"/>